<dbReference type="EMBL" id="JAIQCJ010001992">
    <property type="protein sequence ID" value="KAJ8786342.1"/>
    <property type="molecule type" value="Genomic_DNA"/>
</dbReference>
<comment type="caution">
    <text evidence="3">The sequence shown here is derived from an EMBL/GenBank/DDBJ whole genome shotgun (WGS) entry which is preliminary data.</text>
</comment>
<evidence type="ECO:0000256" key="1">
    <source>
        <dbReference type="SAM" id="MobiDB-lite"/>
    </source>
</evidence>
<dbReference type="Proteomes" id="UP001159641">
    <property type="component" value="Unassembled WGS sequence"/>
</dbReference>
<sequence>MVTAAEPPARRTEVAGRLLLSGAPPEVVKRGVAGGGGKKMVQPAHRLSPARREKAGPRNATKCQAQDGHWRPSRMLQPGKHEDCRASRPLTSVSAHVWAFLSRLWRERRVLVPVTVCNVVYTIEKGAEE</sequence>
<organism evidence="3 4">
    <name type="scientific">Eschrichtius robustus</name>
    <name type="common">California gray whale</name>
    <name type="synonym">Eschrichtius gibbosus</name>
    <dbReference type="NCBI Taxonomy" id="9764"/>
    <lineage>
        <taxon>Eukaryota</taxon>
        <taxon>Metazoa</taxon>
        <taxon>Chordata</taxon>
        <taxon>Craniata</taxon>
        <taxon>Vertebrata</taxon>
        <taxon>Euteleostomi</taxon>
        <taxon>Mammalia</taxon>
        <taxon>Eutheria</taxon>
        <taxon>Laurasiatheria</taxon>
        <taxon>Artiodactyla</taxon>
        <taxon>Whippomorpha</taxon>
        <taxon>Cetacea</taxon>
        <taxon>Mysticeti</taxon>
        <taxon>Eschrichtiidae</taxon>
        <taxon>Eschrichtius</taxon>
    </lineage>
</organism>
<name>A0AB34H4I1_ESCRO</name>
<dbReference type="EMBL" id="JAIQCJ010002137">
    <property type="protein sequence ID" value="KAJ8781918.1"/>
    <property type="molecule type" value="Genomic_DNA"/>
</dbReference>
<evidence type="ECO:0000313" key="4">
    <source>
        <dbReference type="Proteomes" id="UP001159641"/>
    </source>
</evidence>
<dbReference type="AlphaFoldDB" id="A0AB34H4I1"/>
<keyword evidence="4" id="KW-1185">Reference proteome</keyword>
<reference evidence="3 4" key="1">
    <citation type="submission" date="2022-11" db="EMBL/GenBank/DDBJ databases">
        <title>Whole genome sequence of Eschrichtius robustus ER-17-0199.</title>
        <authorList>
            <person name="Bruniche-Olsen A."/>
            <person name="Black A.N."/>
            <person name="Fields C.J."/>
            <person name="Walden K."/>
            <person name="Dewoody J.A."/>
        </authorList>
    </citation>
    <scope>NUCLEOTIDE SEQUENCE [LARGE SCALE GENOMIC DNA]</scope>
    <source>
        <strain evidence="3">ER-17-0199</strain>
        <tissue evidence="3">Blubber</tissue>
    </source>
</reference>
<evidence type="ECO:0000313" key="2">
    <source>
        <dbReference type="EMBL" id="KAJ8781918.1"/>
    </source>
</evidence>
<gene>
    <name evidence="3" type="ORF">J1605_006317</name>
    <name evidence="2" type="ORF">J1605_010666</name>
</gene>
<feature type="region of interest" description="Disordered" evidence="1">
    <location>
        <begin position="29"/>
        <end position="88"/>
    </location>
</feature>
<evidence type="ECO:0000313" key="3">
    <source>
        <dbReference type="EMBL" id="KAJ8786342.1"/>
    </source>
</evidence>
<proteinExistence type="predicted"/>
<accession>A0AB34H4I1</accession>
<protein>
    <submittedName>
        <fullName evidence="3">Uncharacterized protein</fullName>
    </submittedName>
</protein>